<evidence type="ECO:0000256" key="10">
    <source>
        <dbReference type="SAM" id="Phobius"/>
    </source>
</evidence>
<evidence type="ECO:0000256" key="8">
    <source>
        <dbReference type="ARBA" id="ARBA00023012"/>
    </source>
</evidence>
<organism evidence="13 14">
    <name type="scientific">Coraliomargarita sinensis</name>
    <dbReference type="NCBI Taxonomy" id="2174842"/>
    <lineage>
        <taxon>Bacteria</taxon>
        <taxon>Pseudomonadati</taxon>
        <taxon>Verrucomicrobiota</taxon>
        <taxon>Opitutia</taxon>
        <taxon>Puniceicoccales</taxon>
        <taxon>Coraliomargaritaceae</taxon>
        <taxon>Coraliomargarita</taxon>
    </lineage>
</organism>
<dbReference type="InterPro" id="IPR011712">
    <property type="entry name" value="Sig_transdc_His_kin_sub3_dim/P"/>
</dbReference>
<dbReference type="Pfam" id="PF07730">
    <property type="entry name" value="HisKA_3"/>
    <property type="match status" value="1"/>
</dbReference>
<dbReference type="RefSeq" id="WP_110129548.1">
    <property type="nucleotide sequence ID" value="NZ_QHJQ01000001.1"/>
</dbReference>
<comment type="caution">
    <text evidence="13">The sequence shown here is derived from an EMBL/GenBank/DDBJ whole genome shotgun (WGS) entry which is preliminary data.</text>
</comment>
<dbReference type="GO" id="GO:0000155">
    <property type="term" value="F:phosphorelay sensor kinase activity"/>
    <property type="evidence" value="ECO:0007669"/>
    <property type="project" value="InterPro"/>
</dbReference>
<keyword evidence="8" id="KW-0902">Two-component regulatory system</keyword>
<keyword evidence="5" id="KW-0547">Nucleotide-binding</keyword>
<dbReference type="GO" id="GO:0046983">
    <property type="term" value="F:protein dimerization activity"/>
    <property type="evidence" value="ECO:0007669"/>
    <property type="project" value="InterPro"/>
</dbReference>
<dbReference type="GO" id="GO:0005524">
    <property type="term" value="F:ATP binding"/>
    <property type="evidence" value="ECO:0007669"/>
    <property type="project" value="UniProtKB-KW"/>
</dbReference>
<feature type="transmembrane region" description="Helical" evidence="10">
    <location>
        <begin position="432"/>
        <end position="457"/>
    </location>
</feature>
<evidence type="ECO:0000313" key="14">
    <source>
        <dbReference type="Proteomes" id="UP000247099"/>
    </source>
</evidence>
<keyword evidence="14" id="KW-1185">Reference proteome</keyword>
<dbReference type="InParanoid" id="A0A317ZNP5"/>
<evidence type="ECO:0000256" key="5">
    <source>
        <dbReference type="ARBA" id="ARBA00022741"/>
    </source>
</evidence>
<sequence>MLLLRSRIVSCITGICFLALAVSSVSSGLHGETAQDSEKIEEQIQSLEAELARLPKESLNLTPWTLGYRSQAYEQPKTDIRIEMHFGSAFSVDLIALMPAVYTEDGEQLRPFCFPKRFTIERITADHEYEIVVDYSEEDYPIEGIEPQLFSIKDVKAATGLRLRIYELRGNRTWLTGKYRAALAELMAFAGPNNVALNQTVGTNSGAPYSYIWTARALTDGFSLHSNVDRDPQDPNRVPLRIRNIDRAVMEFDLGREHTIDELRLWPLAHTIQFNYTSSSGIGFPRGLEITAAREPGFDEAITLLDKAEIYPRTGSNPLMLRVQPTRARYLRIAMDNIVPDYRIGITELAIDEIELFSAGRLISEGIIPELQGLPPDSYAMEALTDGVTAEGKILPLRRWVEDFSRRAQVERNLSSLRQDLLVAHEVERAQAIYLTIAAIGLIVLLLLVFWLIYLMLQRRWTNIREKIACDIHDHLGANMMSVAHTLELLQHSQEEMSQKQARLYKGAIRTARQSAQDARQIVQFLEQEESGHSWVEQLRESALLIMGEIDLEFDFQETKRFNQMNLSRQWDLMLFIKEALNNCSKYSEATHARLSLLSKSGRLCVIVEDNGLGIPDDRLPLKHLEMRARRLKSNLELKTAPGEGTRIRLQL</sequence>
<evidence type="ECO:0000256" key="9">
    <source>
        <dbReference type="SAM" id="Coils"/>
    </source>
</evidence>
<dbReference type="EC" id="2.7.13.3" evidence="2"/>
<keyword evidence="9" id="KW-0175">Coiled coil</keyword>
<dbReference type="EMBL" id="QHJQ01000001">
    <property type="protein sequence ID" value="PXA05469.1"/>
    <property type="molecule type" value="Genomic_DNA"/>
</dbReference>
<keyword evidence="7" id="KW-0067">ATP-binding</keyword>
<dbReference type="GO" id="GO:0016020">
    <property type="term" value="C:membrane"/>
    <property type="evidence" value="ECO:0007669"/>
    <property type="project" value="InterPro"/>
</dbReference>
<evidence type="ECO:0000256" key="3">
    <source>
        <dbReference type="ARBA" id="ARBA00022553"/>
    </source>
</evidence>
<evidence type="ECO:0000313" key="13">
    <source>
        <dbReference type="EMBL" id="PXA05469.1"/>
    </source>
</evidence>
<reference evidence="13 14" key="1">
    <citation type="submission" date="2018-05" db="EMBL/GenBank/DDBJ databases">
        <title>Coraliomargarita sinensis sp. nov., isolated from a marine solar saltern.</title>
        <authorList>
            <person name="Zhou L.Y."/>
        </authorList>
    </citation>
    <scope>NUCLEOTIDE SEQUENCE [LARGE SCALE GENOMIC DNA]</scope>
    <source>
        <strain evidence="13 14">WN38</strain>
    </source>
</reference>
<evidence type="ECO:0000256" key="7">
    <source>
        <dbReference type="ARBA" id="ARBA00022840"/>
    </source>
</evidence>
<keyword evidence="4" id="KW-0808">Transferase</keyword>
<dbReference type="Gene3D" id="1.20.5.1930">
    <property type="match status" value="1"/>
</dbReference>
<keyword evidence="6" id="KW-0418">Kinase</keyword>
<feature type="domain" description="Signal transduction histidine kinase subgroup 3 dimerisation and phosphoacceptor" evidence="12">
    <location>
        <begin position="465"/>
        <end position="528"/>
    </location>
</feature>
<evidence type="ECO:0000256" key="2">
    <source>
        <dbReference type="ARBA" id="ARBA00012438"/>
    </source>
</evidence>
<dbReference type="InterPro" id="IPR050482">
    <property type="entry name" value="Sensor_HK_TwoCompSys"/>
</dbReference>
<feature type="chain" id="PRO_5016331438" description="histidine kinase" evidence="11">
    <location>
        <begin position="22"/>
        <end position="652"/>
    </location>
</feature>
<evidence type="ECO:0000256" key="4">
    <source>
        <dbReference type="ARBA" id="ARBA00022679"/>
    </source>
</evidence>
<dbReference type="AlphaFoldDB" id="A0A317ZNP5"/>
<dbReference type="OrthoDB" id="176371at2"/>
<evidence type="ECO:0000256" key="1">
    <source>
        <dbReference type="ARBA" id="ARBA00000085"/>
    </source>
</evidence>
<dbReference type="PANTHER" id="PTHR24421:SF10">
    <property type="entry name" value="NITRATE_NITRITE SENSOR PROTEIN NARQ"/>
    <property type="match status" value="1"/>
</dbReference>
<keyword evidence="10" id="KW-0472">Membrane</keyword>
<comment type="catalytic activity">
    <reaction evidence="1">
        <text>ATP + protein L-histidine = ADP + protein N-phospho-L-histidine.</text>
        <dbReference type="EC" id="2.7.13.3"/>
    </reaction>
</comment>
<keyword evidence="3" id="KW-0597">Phosphoprotein</keyword>
<protein>
    <recommendedName>
        <fullName evidence="2">histidine kinase</fullName>
        <ecNumber evidence="2">2.7.13.3</ecNumber>
    </recommendedName>
</protein>
<dbReference type="InterPro" id="IPR036890">
    <property type="entry name" value="HATPase_C_sf"/>
</dbReference>
<feature type="signal peptide" evidence="11">
    <location>
        <begin position="1"/>
        <end position="21"/>
    </location>
</feature>
<dbReference type="SUPFAM" id="SSF55874">
    <property type="entry name" value="ATPase domain of HSP90 chaperone/DNA topoisomerase II/histidine kinase"/>
    <property type="match status" value="1"/>
</dbReference>
<evidence type="ECO:0000259" key="12">
    <source>
        <dbReference type="Pfam" id="PF07730"/>
    </source>
</evidence>
<dbReference type="Gene3D" id="3.30.565.10">
    <property type="entry name" value="Histidine kinase-like ATPase, C-terminal domain"/>
    <property type="match status" value="1"/>
</dbReference>
<keyword evidence="10" id="KW-1133">Transmembrane helix</keyword>
<dbReference type="Proteomes" id="UP000247099">
    <property type="component" value="Unassembled WGS sequence"/>
</dbReference>
<keyword evidence="11" id="KW-0732">Signal</keyword>
<evidence type="ECO:0000256" key="11">
    <source>
        <dbReference type="SAM" id="SignalP"/>
    </source>
</evidence>
<accession>A0A317ZNP5</accession>
<feature type="coiled-coil region" evidence="9">
    <location>
        <begin position="30"/>
        <end position="57"/>
    </location>
</feature>
<proteinExistence type="predicted"/>
<gene>
    <name evidence="13" type="ORF">DDZ13_00960</name>
</gene>
<keyword evidence="10" id="KW-0812">Transmembrane</keyword>
<dbReference type="PANTHER" id="PTHR24421">
    <property type="entry name" value="NITRATE/NITRITE SENSOR PROTEIN NARX-RELATED"/>
    <property type="match status" value="1"/>
</dbReference>
<name>A0A317ZNP5_9BACT</name>
<evidence type="ECO:0000256" key="6">
    <source>
        <dbReference type="ARBA" id="ARBA00022777"/>
    </source>
</evidence>